<keyword evidence="1" id="KW-0175">Coiled coil</keyword>
<name>A0A2X2SSN4_CAPOC</name>
<dbReference type="RefSeq" id="WP_111971884.1">
    <property type="nucleotide sequence ID" value="NZ_UAVS01000001.1"/>
</dbReference>
<gene>
    <name evidence="3" type="ORF">NCTC11545_00079</name>
</gene>
<reference evidence="3 4" key="1">
    <citation type="submission" date="2018-06" db="EMBL/GenBank/DDBJ databases">
        <authorList>
            <consortium name="Pathogen Informatics"/>
            <person name="Doyle S."/>
        </authorList>
    </citation>
    <scope>NUCLEOTIDE SEQUENCE [LARGE SCALE GENOMIC DNA]</scope>
    <source>
        <strain evidence="3 4">NCTC11545</strain>
    </source>
</reference>
<evidence type="ECO:0000259" key="2">
    <source>
        <dbReference type="Pfam" id="PF13588"/>
    </source>
</evidence>
<dbReference type="Pfam" id="PF13588">
    <property type="entry name" value="HSDR_N_2"/>
    <property type="match status" value="1"/>
</dbReference>
<proteinExistence type="predicted"/>
<dbReference type="Gene3D" id="3.90.1570.30">
    <property type="match status" value="1"/>
</dbReference>
<accession>A0A2X2SSN4</accession>
<dbReference type="PIRSF" id="PIRSF035009">
    <property type="entry name" value="UCP035009_HSDR_N"/>
    <property type="match status" value="1"/>
</dbReference>
<evidence type="ECO:0000256" key="1">
    <source>
        <dbReference type="SAM" id="Coils"/>
    </source>
</evidence>
<sequence>MEIEVELKTKLEQLYNRVESLKNQINTEEATKNAFIMPFLQILGYDVFNPTEVVPEYVADIGIKKGEKVDYVIKKDEQVILIVECKHWKEDVDAYNSQLHRYYHVTDTRFAIITNGIIYNFFTDLEKPNVMDNNPFLTVNLANLKDSTIKELVKFTKATFSIDNILESAEALKYVRAFRNEFEKEIQEPSDDFIKLLARRFFDKQITANRLENFNGYLKRAITSYFNDTINARLKSALNINENKEQHKDETGDTSVNEVEEDNRIVTTEEETEGFQIVKAILREKIPATRIAYRDAITYFGVLLDDNNRKPICRLHFNGTKKYIEFFDKGKDSSERVLIDSLDDIYTYKERLLHTIENYD</sequence>
<feature type="domain" description="Type I restriction enzyme R protein N-terminal" evidence="2">
    <location>
        <begin position="28"/>
        <end position="123"/>
    </location>
</feature>
<evidence type="ECO:0000313" key="3">
    <source>
        <dbReference type="EMBL" id="SQA92551.1"/>
    </source>
</evidence>
<dbReference type="Proteomes" id="UP000250169">
    <property type="component" value="Unassembled WGS sequence"/>
</dbReference>
<dbReference type="EMBL" id="UAVS01000001">
    <property type="protein sequence ID" value="SQA92551.1"/>
    <property type="molecule type" value="Genomic_DNA"/>
</dbReference>
<organism evidence="3 4">
    <name type="scientific">Capnocytophaga ochracea</name>
    <dbReference type="NCBI Taxonomy" id="1018"/>
    <lineage>
        <taxon>Bacteria</taxon>
        <taxon>Pseudomonadati</taxon>
        <taxon>Bacteroidota</taxon>
        <taxon>Flavobacteriia</taxon>
        <taxon>Flavobacteriales</taxon>
        <taxon>Flavobacteriaceae</taxon>
        <taxon>Capnocytophaga</taxon>
    </lineage>
</organism>
<dbReference type="InterPro" id="IPR029464">
    <property type="entry name" value="HSDR_N"/>
</dbReference>
<dbReference type="AlphaFoldDB" id="A0A2X2SSN4"/>
<feature type="coiled-coil region" evidence="1">
    <location>
        <begin position="4"/>
        <end position="31"/>
    </location>
</feature>
<dbReference type="InterPro" id="IPR017035">
    <property type="entry name" value="UCP035009_HsdR_All3000-type"/>
</dbReference>
<protein>
    <submittedName>
        <fullName evidence="3">Uncharacterized conserved protein</fullName>
    </submittedName>
</protein>
<evidence type="ECO:0000313" key="4">
    <source>
        <dbReference type="Proteomes" id="UP000250169"/>
    </source>
</evidence>